<name>A0A6M8HU61_9PROT</name>
<evidence type="ECO:0000313" key="3">
    <source>
        <dbReference type="Proteomes" id="UP000500767"/>
    </source>
</evidence>
<dbReference type="RefSeq" id="WP_171835325.1">
    <property type="nucleotide sequence ID" value="NZ_CP053708.1"/>
</dbReference>
<dbReference type="KEGG" id="lck:HN018_18210"/>
<dbReference type="AlphaFoldDB" id="A0A6M8HU61"/>
<gene>
    <name evidence="2" type="ORF">HN018_18210</name>
</gene>
<dbReference type="SUPFAM" id="SSF100950">
    <property type="entry name" value="NagB/RpiA/CoA transferase-like"/>
    <property type="match status" value="1"/>
</dbReference>
<dbReference type="PANTHER" id="PTHR43682:SF1">
    <property type="entry name" value="LACTATE UTILIZATION PROTEIN C"/>
    <property type="match status" value="1"/>
</dbReference>
<feature type="domain" description="LUD" evidence="1">
    <location>
        <begin position="97"/>
        <end position="194"/>
    </location>
</feature>
<dbReference type="InterPro" id="IPR024185">
    <property type="entry name" value="FTHF_cligase-like_sf"/>
</dbReference>
<dbReference type="Proteomes" id="UP000500767">
    <property type="component" value="Chromosome"/>
</dbReference>
<evidence type="ECO:0000313" key="2">
    <source>
        <dbReference type="EMBL" id="QKE91707.1"/>
    </source>
</evidence>
<proteinExistence type="predicted"/>
<organism evidence="2 3">
    <name type="scientific">Lichenicola cladoniae</name>
    <dbReference type="NCBI Taxonomy" id="1484109"/>
    <lineage>
        <taxon>Bacteria</taxon>
        <taxon>Pseudomonadati</taxon>
        <taxon>Pseudomonadota</taxon>
        <taxon>Alphaproteobacteria</taxon>
        <taxon>Acetobacterales</taxon>
        <taxon>Acetobacteraceae</taxon>
        <taxon>Lichenicola</taxon>
    </lineage>
</organism>
<dbReference type="PANTHER" id="PTHR43682">
    <property type="entry name" value="LACTATE UTILIZATION PROTEIN C"/>
    <property type="match status" value="1"/>
</dbReference>
<keyword evidence="3" id="KW-1185">Reference proteome</keyword>
<sequence length="199" mass="21180">MSARDAILAAVRGNKPSQAVPRPDVPFFDRLADDALVDEFRRRLEQMGGRWLDPGPAEEPLAPARARIAQAGIVCSNVARLPGTRTLAAGDAPALLHDVDLAVVRAAFGIAETGSVAFSERELVVNTIGYLAQHLLVMLDPADIVGNLHHAYARPEMHAGHYLVFQTGPSATADIEGVLIHGAQGVRSLTVMLVARTIA</sequence>
<accession>A0A6M8HU61</accession>
<dbReference type="EMBL" id="CP053708">
    <property type="protein sequence ID" value="QKE91707.1"/>
    <property type="molecule type" value="Genomic_DNA"/>
</dbReference>
<protein>
    <submittedName>
        <fullName evidence="2">LUD domain-containing protein</fullName>
    </submittedName>
</protein>
<dbReference type="InterPro" id="IPR003741">
    <property type="entry name" value="LUD_dom"/>
</dbReference>
<dbReference type="Pfam" id="PF02589">
    <property type="entry name" value="LUD_dom"/>
    <property type="match status" value="1"/>
</dbReference>
<dbReference type="Gene3D" id="3.40.50.10420">
    <property type="entry name" value="NagB/RpiA/CoA transferase-like"/>
    <property type="match status" value="1"/>
</dbReference>
<reference evidence="2 3" key="1">
    <citation type="journal article" date="2014" name="World J. Microbiol. Biotechnol.">
        <title>Biodiversity and physiological characteristics of Antarctic and Arctic lichens-associated bacteria.</title>
        <authorList>
            <person name="Lee Y.M."/>
            <person name="Kim E.H."/>
            <person name="Lee H.K."/>
            <person name="Hong S.G."/>
        </authorList>
    </citation>
    <scope>NUCLEOTIDE SEQUENCE [LARGE SCALE GENOMIC DNA]</scope>
    <source>
        <strain evidence="2 3">PAMC 26569</strain>
    </source>
</reference>
<dbReference type="InterPro" id="IPR037171">
    <property type="entry name" value="NagB/RpiA_transferase-like"/>
</dbReference>
<evidence type="ECO:0000259" key="1">
    <source>
        <dbReference type="Pfam" id="PF02589"/>
    </source>
</evidence>